<evidence type="ECO:0000313" key="1">
    <source>
        <dbReference type="EMBL" id="CAG8801706.1"/>
    </source>
</evidence>
<feature type="non-terminal residue" evidence="1">
    <location>
        <position position="1"/>
    </location>
</feature>
<dbReference type="AlphaFoldDB" id="A0A9N9PAA3"/>
<name>A0A9N9PAA3_9GLOM</name>
<dbReference type="EMBL" id="CAJVQA010031622">
    <property type="protein sequence ID" value="CAG8801706.1"/>
    <property type="molecule type" value="Genomic_DNA"/>
</dbReference>
<comment type="caution">
    <text evidence="1">The sequence shown here is derived from an EMBL/GenBank/DDBJ whole genome shotgun (WGS) entry which is preliminary data.</text>
</comment>
<evidence type="ECO:0000313" key="2">
    <source>
        <dbReference type="Proteomes" id="UP000789759"/>
    </source>
</evidence>
<gene>
    <name evidence="1" type="ORF">CPELLU_LOCUS17763</name>
</gene>
<keyword evidence="2" id="KW-1185">Reference proteome</keyword>
<dbReference type="OrthoDB" id="2420811at2759"/>
<protein>
    <submittedName>
        <fullName evidence="1">12604_t:CDS:1</fullName>
    </submittedName>
</protein>
<sequence length="178" mass="21033">SIAQFFNITKIQKQTKLFINIELTSTELMKAKLEDLIEMQQYITFEVYKETKEENQYTAIYDIQSEDQNDKIEKVNNNTVDRENYTVIKKPRITNIEVTKEDISEDLKFDIWEQLEVFLQNMEHEMDSALINIGCKTSKIQKRTFICEFGGKYKAKKDLITIQKGTQHNTKTKKLECL</sequence>
<accession>A0A9N9PAA3</accession>
<organism evidence="1 2">
    <name type="scientific">Cetraspora pellucida</name>
    <dbReference type="NCBI Taxonomy" id="1433469"/>
    <lineage>
        <taxon>Eukaryota</taxon>
        <taxon>Fungi</taxon>
        <taxon>Fungi incertae sedis</taxon>
        <taxon>Mucoromycota</taxon>
        <taxon>Glomeromycotina</taxon>
        <taxon>Glomeromycetes</taxon>
        <taxon>Diversisporales</taxon>
        <taxon>Gigasporaceae</taxon>
        <taxon>Cetraspora</taxon>
    </lineage>
</organism>
<reference evidence="1" key="1">
    <citation type="submission" date="2021-06" db="EMBL/GenBank/DDBJ databases">
        <authorList>
            <person name="Kallberg Y."/>
            <person name="Tangrot J."/>
            <person name="Rosling A."/>
        </authorList>
    </citation>
    <scope>NUCLEOTIDE SEQUENCE</scope>
    <source>
        <strain evidence="1">FL966</strain>
    </source>
</reference>
<dbReference type="Proteomes" id="UP000789759">
    <property type="component" value="Unassembled WGS sequence"/>
</dbReference>
<proteinExistence type="predicted"/>